<dbReference type="EMBL" id="LJSK01000083">
    <property type="protein sequence ID" value="KPI87540.1"/>
    <property type="molecule type" value="Genomic_DNA"/>
</dbReference>
<dbReference type="VEuPathDB" id="TriTrypDB:Lsey_0083_0140"/>
<dbReference type="Proteomes" id="UP000038009">
    <property type="component" value="Unassembled WGS sequence"/>
</dbReference>
<proteinExistence type="predicted"/>
<sequence length="516" mass="56490">MIPLMPVAAVRRALVGAVPLVLLVVLCLIASPAKLCQAHPTRFSSTSAARDRRVAELRNALRVEHHLEAVPDPPLELGIHAACKKFGRGCPDTYAAFLEDLVASLQHAVKMGREDASTEAAQSIDEPAAAIAREELLPPGSSVASCSPPSSSPSRLPLPLQSSWSYAEFKRLESILIRIRVAEGQLDRSGVSSRELQRKHRVPRGEDLSVVDDFNGEVTAQLSSMCLSIHQGRPASTASAKMTNNDAALYEAWCRWMEHRQETKEEGMQVEAPLKSAFQLASPPSTPLRCYVMDARRCYARLLMWLEPHLTFLVSWTCGVALPGAILTFVVLWVCAGEDWGDAAEGFLSGDADAEQAVTEEGREALDTPDSQELAAEKQFRRSRLAGLRFTFLECTQHRSWPMSFLKLRLVLCLAVAVDLLWSFGRILYVVLRPASSSSAASGHVALPTPLSYVLRLLPTWIQVSMNVYVITVLQGAVLHIALKGAANAYADWQDFIARCAAEQEYLLRAAADVAP</sequence>
<feature type="signal peptide" evidence="2">
    <location>
        <begin position="1"/>
        <end position="38"/>
    </location>
</feature>
<keyword evidence="2" id="KW-0732">Signal</keyword>
<reference evidence="3 4" key="1">
    <citation type="journal article" date="2015" name="PLoS Pathog.">
        <title>Leptomonas seymouri: Adaptations to the Dixenous Life Cycle Analyzed by Genome Sequencing, Transcriptome Profiling and Co-infection with Leishmania donovani.</title>
        <authorList>
            <person name="Kraeva N."/>
            <person name="Butenko A."/>
            <person name="Hlavacova J."/>
            <person name="Kostygov A."/>
            <person name="Myskova J."/>
            <person name="Grybchuk D."/>
            <person name="Lestinova T."/>
            <person name="Votypka J."/>
            <person name="Volf P."/>
            <person name="Opperdoes F."/>
            <person name="Flegontov P."/>
            <person name="Lukes J."/>
            <person name="Yurchenko V."/>
        </authorList>
    </citation>
    <scope>NUCLEOTIDE SEQUENCE [LARGE SCALE GENOMIC DNA]</scope>
    <source>
        <strain evidence="3 4">ATCC 30220</strain>
    </source>
</reference>
<feature type="transmembrane region" description="Helical" evidence="1">
    <location>
        <begin position="461"/>
        <end position="483"/>
    </location>
</feature>
<keyword evidence="1" id="KW-1133">Transmembrane helix</keyword>
<dbReference type="OrthoDB" id="266188at2759"/>
<evidence type="ECO:0000256" key="2">
    <source>
        <dbReference type="SAM" id="SignalP"/>
    </source>
</evidence>
<feature type="transmembrane region" description="Helical" evidence="1">
    <location>
        <begin position="408"/>
        <end position="432"/>
    </location>
</feature>
<keyword evidence="4" id="KW-1185">Reference proteome</keyword>
<evidence type="ECO:0000256" key="1">
    <source>
        <dbReference type="SAM" id="Phobius"/>
    </source>
</evidence>
<keyword evidence="1" id="KW-0472">Membrane</keyword>
<name>A0A0N1IL17_LEPSE</name>
<evidence type="ECO:0000313" key="3">
    <source>
        <dbReference type="EMBL" id="KPI87540.1"/>
    </source>
</evidence>
<keyword evidence="1" id="KW-0812">Transmembrane</keyword>
<comment type="caution">
    <text evidence="3">The sequence shown here is derived from an EMBL/GenBank/DDBJ whole genome shotgun (WGS) entry which is preliminary data.</text>
</comment>
<organism evidence="3 4">
    <name type="scientific">Leptomonas seymouri</name>
    <dbReference type="NCBI Taxonomy" id="5684"/>
    <lineage>
        <taxon>Eukaryota</taxon>
        <taxon>Discoba</taxon>
        <taxon>Euglenozoa</taxon>
        <taxon>Kinetoplastea</taxon>
        <taxon>Metakinetoplastina</taxon>
        <taxon>Trypanosomatida</taxon>
        <taxon>Trypanosomatidae</taxon>
        <taxon>Leishmaniinae</taxon>
        <taxon>Leptomonas</taxon>
    </lineage>
</organism>
<dbReference type="AlphaFoldDB" id="A0A0N1IL17"/>
<protein>
    <submittedName>
        <fullName evidence="3">Uncharacterized protein</fullName>
    </submittedName>
</protein>
<feature type="transmembrane region" description="Helical" evidence="1">
    <location>
        <begin position="313"/>
        <end position="335"/>
    </location>
</feature>
<dbReference type="OMA" id="FGRGCPD"/>
<feature type="chain" id="PRO_5005874022" evidence="2">
    <location>
        <begin position="39"/>
        <end position="516"/>
    </location>
</feature>
<gene>
    <name evidence="3" type="ORF">ABL78_3383</name>
</gene>
<evidence type="ECO:0000313" key="4">
    <source>
        <dbReference type="Proteomes" id="UP000038009"/>
    </source>
</evidence>
<accession>A0A0N1IL17</accession>